<keyword evidence="7" id="KW-1185">Reference proteome</keyword>
<accession>A0A7W6S356</accession>
<keyword evidence="4" id="KW-0732">Signal</keyword>
<feature type="repeat" description="TPR" evidence="3">
    <location>
        <begin position="469"/>
        <end position="502"/>
    </location>
</feature>
<dbReference type="Proteomes" id="UP000555728">
    <property type="component" value="Unassembled WGS sequence"/>
</dbReference>
<dbReference type="InterPro" id="IPR019734">
    <property type="entry name" value="TPR_rpt"/>
</dbReference>
<dbReference type="SMART" id="SM00028">
    <property type="entry name" value="TPR"/>
    <property type="match status" value="6"/>
</dbReference>
<dbReference type="AlphaFoldDB" id="A0A7W6S356"/>
<evidence type="ECO:0000313" key="6">
    <source>
        <dbReference type="EMBL" id="MBB4287530.1"/>
    </source>
</evidence>
<name>A0A7W6S356_9PROT</name>
<protein>
    <submittedName>
        <fullName evidence="6">Tetratricopeptide (TPR) repeat protein</fullName>
    </submittedName>
</protein>
<evidence type="ECO:0000256" key="4">
    <source>
        <dbReference type="SAM" id="SignalP"/>
    </source>
</evidence>
<dbReference type="SUPFAM" id="SSF48452">
    <property type="entry name" value="TPR-like"/>
    <property type="match status" value="2"/>
</dbReference>
<dbReference type="EMBL" id="JACIGI010000040">
    <property type="protein sequence ID" value="MBB4287530.1"/>
    <property type="molecule type" value="Genomic_DNA"/>
</dbReference>
<dbReference type="Pfam" id="PF09976">
    <property type="entry name" value="TPR_21"/>
    <property type="match status" value="1"/>
</dbReference>
<keyword evidence="2 3" id="KW-0802">TPR repeat</keyword>
<feature type="signal peptide" evidence="4">
    <location>
        <begin position="1"/>
        <end position="38"/>
    </location>
</feature>
<dbReference type="RefSeq" id="WP_184437369.1">
    <property type="nucleotide sequence ID" value="NZ_JACIGI010000040.1"/>
</dbReference>
<gene>
    <name evidence="6" type="ORF">GGD88_003280</name>
</gene>
<feature type="repeat" description="TPR" evidence="3">
    <location>
        <begin position="572"/>
        <end position="605"/>
    </location>
</feature>
<dbReference type="InterPro" id="IPR011990">
    <property type="entry name" value="TPR-like_helical_dom_sf"/>
</dbReference>
<dbReference type="PROSITE" id="PS50005">
    <property type="entry name" value="TPR"/>
    <property type="match status" value="3"/>
</dbReference>
<evidence type="ECO:0000256" key="3">
    <source>
        <dbReference type="PROSITE-ProRule" id="PRU00339"/>
    </source>
</evidence>
<feature type="chain" id="PRO_5030736936" evidence="4">
    <location>
        <begin position="39"/>
        <end position="631"/>
    </location>
</feature>
<dbReference type="PANTHER" id="PTHR45586:SF1">
    <property type="entry name" value="LIPOPOLYSACCHARIDE ASSEMBLY PROTEIN B"/>
    <property type="match status" value="1"/>
</dbReference>
<dbReference type="InterPro" id="IPR018704">
    <property type="entry name" value="SecYEG/CpoB_TPR"/>
</dbReference>
<keyword evidence="1" id="KW-0677">Repeat</keyword>
<feature type="repeat" description="TPR" evidence="3">
    <location>
        <begin position="538"/>
        <end position="571"/>
    </location>
</feature>
<dbReference type="Pfam" id="PF13414">
    <property type="entry name" value="TPR_11"/>
    <property type="match status" value="1"/>
</dbReference>
<dbReference type="Pfam" id="PF13432">
    <property type="entry name" value="TPR_16"/>
    <property type="match status" value="3"/>
</dbReference>
<reference evidence="6 7" key="1">
    <citation type="submission" date="2020-08" db="EMBL/GenBank/DDBJ databases">
        <title>Genome sequencing of Purple Non-Sulfur Bacteria from various extreme environments.</title>
        <authorList>
            <person name="Mayer M."/>
        </authorList>
    </citation>
    <scope>NUCLEOTIDE SEQUENCE [LARGE SCALE GENOMIC DNA]</scope>
    <source>
        <strain evidence="6 7">JA135</strain>
    </source>
</reference>
<evidence type="ECO:0000259" key="5">
    <source>
        <dbReference type="Pfam" id="PF09976"/>
    </source>
</evidence>
<evidence type="ECO:0000256" key="2">
    <source>
        <dbReference type="ARBA" id="ARBA00022803"/>
    </source>
</evidence>
<organism evidence="6 7">
    <name type="scientific">Roseospira goensis</name>
    <dbReference type="NCBI Taxonomy" id="391922"/>
    <lineage>
        <taxon>Bacteria</taxon>
        <taxon>Pseudomonadati</taxon>
        <taxon>Pseudomonadota</taxon>
        <taxon>Alphaproteobacteria</taxon>
        <taxon>Rhodospirillales</taxon>
        <taxon>Rhodospirillaceae</taxon>
        <taxon>Roseospira</taxon>
    </lineage>
</organism>
<comment type="caution">
    <text evidence="6">The sequence shown here is derived from an EMBL/GenBank/DDBJ whole genome shotgun (WGS) entry which is preliminary data.</text>
</comment>
<dbReference type="PANTHER" id="PTHR45586">
    <property type="entry name" value="TPR REPEAT-CONTAINING PROTEIN PA4667"/>
    <property type="match status" value="1"/>
</dbReference>
<feature type="domain" description="Ancillary SecYEG translocon subunit/Cell division coordinator CpoB TPR" evidence="5">
    <location>
        <begin position="362"/>
        <end position="464"/>
    </location>
</feature>
<evidence type="ECO:0000313" key="7">
    <source>
        <dbReference type="Proteomes" id="UP000555728"/>
    </source>
</evidence>
<dbReference type="Gene3D" id="1.25.40.10">
    <property type="entry name" value="Tetratricopeptide repeat domain"/>
    <property type="match status" value="4"/>
</dbReference>
<evidence type="ECO:0000256" key="1">
    <source>
        <dbReference type="ARBA" id="ARBA00022737"/>
    </source>
</evidence>
<sequence>MAVAAPPAPRRMPRGGPRALLRATTLATALAVVPAACAQPIGPPAAGAGAPPPAGATVAASAAGEVDRVEVPPGLADPEAGPQGSGAGPSGAALGKYLAARTAQYHNDIQAAAENYAAALAADPDNPLLMRRSYYYLAAAGRFDLAVAVAQRAVAAIPGDDFAPLLLATDAMRQDRPDRAAALLGELEPRGLNGLLQPLMAAWAILGTGDLDAALAALEPARRLSSARRLADLHAALMALLAGAPERAAPLVDAYLEAGPPDNVRALELLAMLQVRLGRVAEARDLLAAYAAAGPTPPSVMRLADRLGREGASAAPDLVETPRDGFAEALHYSGLMVNQGQGSDTAIVLMRLALAVKPDFSRARLAIAETLRRMERFAAANAELSRMDTADDPSLDYIVQLYMAENLENLDRIDEALARYDSLAADHPDQVEPLVDKGDLLRRAERFEAAAAAYGAAIDRMSEDDGLLWPVLYRRGIAHERAGQWDRAEADFLRALELEPNQPEVLNYLGYSWLDRGEHIERAVEMVQEAVRQRPNDGYIVDSLGWGYYLLGRYEAAVTELERAVELRPQDWTINDHLGDAYWRVGRRTEARFQWERALSLEPDPDTVDVITRKLSEGLPPAEPITREVRR</sequence>
<proteinExistence type="predicted"/>
<dbReference type="InterPro" id="IPR051012">
    <property type="entry name" value="CellSynth/LPSAsmb/PSIAsmb"/>
</dbReference>